<dbReference type="Proteomes" id="UP000479000">
    <property type="component" value="Unassembled WGS sequence"/>
</dbReference>
<gene>
    <name evidence="1" type="ORF">NTEN_LOCUS5275</name>
</gene>
<organism evidence="1 2">
    <name type="scientific">Nesidiocoris tenuis</name>
    <dbReference type="NCBI Taxonomy" id="355587"/>
    <lineage>
        <taxon>Eukaryota</taxon>
        <taxon>Metazoa</taxon>
        <taxon>Ecdysozoa</taxon>
        <taxon>Arthropoda</taxon>
        <taxon>Hexapoda</taxon>
        <taxon>Insecta</taxon>
        <taxon>Pterygota</taxon>
        <taxon>Neoptera</taxon>
        <taxon>Paraneoptera</taxon>
        <taxon>Hemiptera</taxon>
        <taxon>Heteroptera</taxon>
        <taxon>Panheteroptera</taxon>
        <taxon>Cimicomorpha</taxon>
        <taxon>Miridae</taxon>
        <taxon>Dicyphina</taxon>
        <taxon>Nesidiocoris</taxon>
    </lineage>
</organism>
<protein>
    <submittedName>
        <fullName evidence="1">Uncharacterized protein</fullName>
    </submittedName>
</protein>
<name>A0A6H5G8U1_9HEMI</name>
<dbReference type="EMBL" id="CADCXU010007987">
    <property type="protein sequence ID" value="CAA9998992.1"/>
    <property type="molecule type" value="Genomic_DNA"/>
</dbReference>
<accession>A0A6H5G8U1</accession>
<evidence type="ECO:0000313" key="1">
    <source>
        <dbReference type="EMBL" id="CAA9998992.1"/>
    </source>
</evidence>
<keyword evidence="2" id="KW-1185">Reference proteome</keyword>
<evidence type="ECO:0000313" key="2">
    <source>
        <dbReference type="Proteomes" id="UP000479000"/>
    </source>
</evidence>
<proteinExistence type="predicted"/>
<sequence length="82" mass="9391">MAKPTRANSACPYETRCSPYPNRTRLFPIRAPPVTQLLLQKKPSVISCFVNRTGSFQKMSFCATFRPHRITRVENTPPCFET</sequence>
<dbReference type="AlphaFoldDB" id="A0A6H5G8U1"/>
<reference evidence="1 2" key="1">
    <citation type="submission" date="2020-02" db="EMBL/GenBank/DDBJ databases">
        <authorList>
            <person name="Ferguson B K."/>
        </authorList>
    </citation>
    <scope>NUCLEOTIDE SEQUENCE [LARGE SCALE GENOMIC DNA]</scope>
</reference>
<feature type="non-terminal residue" evidence="1">
    <location>
        <position position="82"/>
    </location>
</feature>